<dbReference type="Pfam" id="PF00586">
    <property type="entry name" value="AIRS"/>
    <property type="match status" value="1"/>
</dbReference>
<comment type="pathway">
    <text evidence="2">Cofactor biosynthesis; thiamine diphosphate biosynthesis; thiamine diphosphate from thiamine phosphate: step 1/1.</text>
</comment>
<keyword evidence="2 5" id="KW-0418">Kinase</keyword>
<comment type="caution">
    <text evidence="2">Lacks conserved residue(s) required for the propagation of feature annotation.</text>
</comment>
<evidence type="ECO:0000259" key="4">
    <source>
        <dbReference type="Pfam" id="PF02769"/>
    </source>
</evidence>
<organism evidence="5 6">
    <name type="scientific">Haloferula sargassicola</name>
    <dbReference type="NCBI Taxonomy" id="490096"/>
    <lineage>
        <taxon>Bacteria</taxon>
        <taxon>Pseudomonadati</taxon>
        <taxon>Verrucomicrobiota</taxon>
        <taxon>Verrucomicrobiia</taxon>
        <taxon>Verrucomicrobiales</taxon>
        <taxon>Verrucomicrobiaceae</taxon>
        <taxon>Haloferula</taxon>
    </lineage>
</organism>
<evidence type="ECO:0000256" key="2">
    <source>
        <dbReference type="HAMAP-Rule" id="MF_02128"/>
    </source>
</evidence>
<dbReference type="InterPro" id="IPR006283">
    <property type="entry name" value="ThiL-like"/>
</dbReference>
<dbReference type="SUPFAM" id="SSF55326">
    <property type="entry name" value="PurM N-terminal domain-like"/>
    <property type="match status" value="1"/>
</dbReference>
<dbReference type="Pfam" id="PF02769">
    <property type="entry name" value="AIRS_C"/>
    <property type="match status" value="1"/>
</dbReference>
<dbReference type="InterPro" id="IPR036921">
    <property type="entry name" value="PurM-like_N_sf"/>
</dbReference>
<proteinExistence type="inferred from homology"/>
<evidence type="ECO:0000256" key="1">
    <source>
        <dbReference type="ARBA" id="ARBA00022977"/>
    </source>
</evidence>
<feature type="binding site" evidence="2">
    <location>
        <position position="48"/>
    </location>
    <ligand>
        <name>Mg(2+)</name>
        <dbReference type="ChEBI" id="CHEBI:18420"/>
        <label>1</label>
    </ligand>
</feature>
<dbReference type="InterPro" id="IPR036676">
    <property type="entry name" value="PurM-like_C_sf"/>
</dbReference>
<keyword evidence="2" id="KW-0479">Metal-binding</keyword>
<feature type="binding site" evidence="2">
    <location>
        <position position="49"/>
    </location>
    <ligand>
        <name>Mg(2+)</name>
        <dbReference type="ChEBI" id="CHEBI:18420"/>
        <label>1</label>
    </ligand>
</feature>
<feature type="binding site" evidence="2">
    <location>
        <position position="32"/>
    </location>
    <ligand>
        <name>Mg(2+)</name>
        <dbReference type="ChEBI" id="CHEBI:18420"/>
        <label>4</label>
    </ligand>
</feature>
<feature type="binding site" evidence="2">
    <location>
        <position position="49"/>
    </location>
    <ligand>
        <name>Mg(2+)</name>
        <dbReference type="ChEBI" id="CHEBI:18420"/>
        <label>2</label>
    </ligand>
</feature>
<feature type="binding site" evidence="2">
    <location>
        <position position="77"/>
    </location>
    <ligand>
        <name>Mg(2+)</name>
        <dbReference type="ChEBI" id="CHEBI:18420"/>
        <label>2</label>
    </ligand>
</feature>
<evidence type="ECO:0000313" key="6">
    <source>
        <dbReference type="Proteomes" id="UP001476282"/>
    </source>
</evidence>
<feature type="binding site" evidence="2">
    <location>
        <position position="32"/>
    </location>
    <ligand>
        <name>Mg(2+)</name>
        <dbReference type="ChEBI" id="CHEBI:18420"/>
        <label>3</label>
    </ligand>
</feature>
<dbReference type="InterPro" id="IPR010918">
    <property type="entry name" value="PurM-like_C_dom"/>
</dbReference>
<dbReference type="RefSeq" id="WP_353568934.1">
    <property type="nucleotide sequence ID" value="NZ_BAABRI010000038.1"/>
</dbReference>
<keyword evidence="1 2" id="KW-0784">Thiamine biosynthesis</keyword>
<comment type="miscellaneous">
    <text evidence="2">Reaction mechanism of ThiL seems to utilize a direct, inline transfer of the gamma-phosphate of ATP to TMP rather than a phosphorylated enzyme intermediate.</text>
</comment>
<feature type="binding site" evidence="2">
    <location>
        <position position="77"/>
    </location>
    <ligand>
        <name>Mg(2+)</name>
        <dbReference type="ChEBI" id="CHEBI:18420"/>
        <label>4</label>
    </ligand>
</feature>
<dbReference type="Gene3D" id="3.30.1330.10">
    <property type="entry name" value="PurM-like, N-terminal domain"/>
    <property type="match status" value="1"/>
</dbReference>
<comment type="function">
    <text evidence="2">Catalyzes the ATP-dependent phosphorylation of thiamine-monophosphate (TMP) to form thiamine-pyrophosphate (TPP), the active form of vitamin B1.</text>
</comment>
<dbReference type="EMBL" id="BAABRI010000038">
    <property type="protein sequence ID" value="GAA5484822.1"/>
    <property type="molecule type" value="Genomic_DNA"/>
</dbReference>
<dbReference type="PANTHER" id="PTHR30270">
    <property type="entry name" value="THIAMINE-MONOPHOSPHATE KINASE"/>
    <property type="match status" value="1"/>
</dbReference>
<keyword evidence="2" id="KW-0547">Nucleotide-binding</keyword>
<protein>
    <recommendedName>
        <fullName evidence="2">Thiamine-monophosphate kinase</fullName>
        <shortName evidence="2">TMP kinase</shortName>
        <shortName evidence="2">Thiamine-phosphate kinase</shortName>
        <ecNumber evidence="2">2.7.4.16</ecNumber>
    </recommendedName>
</protein>
<feature type="binding site" evidence="2">
    <location>
        <position position="56"/>
    </location>
    <ligand>
        <name>substrate</name>
    </ligand>
</feature>
<feature type="binding site" evidence="2">
    <location>
        <position position="201"/>
    </location>
    <ligand>
        <name>ATP</name>
        <dbReference type="ChEBI" id="CHEBI:30616"/>
    </ligand>
</feature>
<feature type="binding site" evidence="2">
    <location>
        <position position="77"/>
    </location>
    <ligand>
        <name>Mg(2+)</name>
        <dbReference type="ChEBI" id="CHEBI:18420"/>
        <label>3</label>
    </ligand>
</feature>
<dbReference type="Proteomes" id="UP001476282">
    <property type="component" value="Unassembled WGS sequence"/>
</dbReference>
<feature type="binding site" evidence="2">
    <location>
        <position position="153"/>
    </location>
    <ligand>
        <name>ATP</name>
        <dbReference type="ChEBI" id="CHEBI:30616"/>
    </ligand>
</feature>
<feature type="binding site" evidence="2">
    <location>
        <position position="199"/>
    </location>
    <ligand>
        <name>Mg(2+)</name>
        <dbReference type="ChEBI" id="CHEBI:18420"/>
        <label>3</label>
    </ligand>
</feature>
<dbReference type="SUPFAM" id="SSF56042">
    <property type="entry name" value="PurM C-terminal domain-like"/>
    <property type="match status" value="1"/>
</dbReference>
<comment type="catalytic activity">
    <reaction evidence="2">
        <text>thiamine phosphate + ATP = thiamine diphosphate + ADP</text>
        <dbReference type="Rhea" id="RHEA:15913"/>
        <dbReference type="ChEBI" id="CHEBI:30616"/>
        <dbReference type="ChEBI" id="CHEBI:37575"/>
        <dbReference type="ChEBI" id="CHEBI:58937"/>
        <dbReference type="ChEBI" id="CHEBI:456216"/>
        <dbReference type="EC" id="2.7.4.16"/>
    </reaction>
</comment>
<comment type="similarity">
    <text evidence="2">Belongs to the thiamine-monophosphate kinase family.</text>
</comment>
<evidence type="ECO:0000259" key="3">
    <source>
        <dbReference type="Pfam" id="PF00586"/>
    </source>
</evidence>
<dbReference type="InterPro" id="IPR016188">
    <property type="entry name" value="PurM-like_N"/>
</dbReference>
<dbReference type="HAMAP" id="MF_02128">
    <property type="entry name" value="TMP_kinase"/>
    <property type="match status" value="1"/>
</dbReference>
<feature type="domain" description="PurM-like N-terminal" evidence="3">
    <location>
        <begin position="30"/>
        <end position="145"/>
    </location>
</feature>
<keyword evidence="2" id="KW-0460">Magnesium</keyword>
<keyword evidence="2" id="KW-0067">ATP-binding</keyword>
<feature type="binding site" evidence="2">
    <location>
        <position position="242"/>
    </location>
    <ligand>
        <name>substrate</name>
    </ligand>
</feature>
<dbReference type="CDD" id="cd02194">
    <property type="entry name" value="ThiL"/>
    <property type="match status" value="1"/>
</dbReference>
<feature type="binding site" evidence="2">
    <location>
        <position position="286"/>
    </location>
    <ligand>
        <name>substrate</name>
    </ligand>
</feature>
<keyword evidence="2" id="KW-0808">Transferase</keyword>
<sequence>MKTLRDIGEDALIARLLGKIPASDLRVGPGDDCAVVDDGRGPLRLLKTDAIVEGVHFLREAAPAKVGWKAVARVISDFAAMGGRPRHLLVTVALPADLEIRWAEGLYRGIGRCLEAWGGQLAGGETTAVPEGGPVMVSVAGEGVVDRRHCVGRRGGKPGDVLAVTGALGGSMRGRHLSFEPRLAEGERLARGGARAMMDLSDGLAKDLPRLAKACGCGFEVAREAIPRSRGVTIEAAISDGEDYELLAAVEPRKWDRLVLDWPPELAPLQAIGRLVESGGTLAGGWEHFTS</sequence>
<dbReference type="PANTHER" id="PTHR30270:SF0">
    <property type="entry name" value="THIAMINE-MONOPHOSPHATE KINASE"/>
    <property type="match status" value="1"/>
</dbReference>
<comment type="caution">
    <text evidence="5">The sequence shown here is derived from an EMBL/GenBank/DDBJ whole genome shotgun (WGS) entry which is preliminary data.</text>
</comment>
<feature type="binding site" evidence="2">
    <location>
        <position position="202"/>
    </location>
    <ligand>
        <name>Mg(2+)</name>
        <dbReference type="ChEBI" id="CHEBI:18420"/>
        <label>5</label>
    </ligand>
</feature>
<dbReference type="EC" id="2.7.4.16" evidence="2"/>
<dbReference type="PIRSF" id="PIRSF005303">
    <property type="entry name" value="Thiam_monoph_kin"/>
    <property type="match status" value="1"/>
</dbReference>
<evidence type="ECO:0000313" key="5">
    <source>
        <dbReference type="EMBL" id="GAA5484822.1"/>
    </source>
</evidence>
<feature type="binding site" evidence="2">
    <location>
        <position position="107"/>
    </location>
    <ligand>
        <name>ATP</name>
        <dbReference type="ChEBI" id="CHEBI:30616"/>
    </ligand>
</feature>
<dbReference type="GO" id="GO:0016301">
    <property type="term" value="F:kinase activity"/>
    <property type="evidence" value="ECO:0007669"/>
    <property type="project" value="UniProtKB-KW"/>
</dbReference>
<keyword evidence="6" id="KW-1185">Reference proteome</keyword>
<feature type="domain" description="PurM-like C-terminal" evidence="4">
    <location>
        <begin position="179"/>
        <end position="279"/>
    </location>
</feature>
<gene>
    <name evidence="2 5" type="primary">thiL</name>
    <name evidence="5" type="ORF">Hsar01_04072</name>
</gene>
<accession>A0ABP9UVR4</accession>
<reference evidence="5 6" key="1">
    <citation type="submission" date="2024-02" db="EMBL/GenBank/DDBJ databases">
        <title>Haloferula sargassicola NBRC 104335.</title>
        <authorList>
            <person name="Ichikawa N."/>
            <person name="Katano-Makiyama Y."/>
            <person name="Hidaka K."/>
        </authorList>
    </citation>
    <scope>NUCLEOTIDE SEQUENCE [LARGE SCALE GENOMIC DNA]</scope>
    <source>
        <strain evidence="5 6">NBRC 104335</strain>
    </source>
</reference>
<dbReference type="Gene3D" id="3.90.650.10">
    <property type="entry name" value="PurM-like C-terminal domain"/>
    <property type="match status" value="1"/>
</dbReference>
<name>A0ABP9UVR4_9BACT</name>